<keyword evidence="2" id="KW-0812">Transmembrane</keyword>
<comment type="caution">
    <text evidence="3">The sequence shown here is derived from an EMBL/GenBank/DDBJ whole genome shotgun (WGS) entry which is preliminary data.</text>
</comment>
<proteinExistence type="predicted"/>
<feature type="transmembrane region" description="Helical" evidence="2">
    <location>
        <begin position="6"/>
        <end position="26"/>
    </location>
</feature>
<keyword evidence="4" id="KW-1185">Reference proteome</keyword>
<evidence type="ECO:0000313" key="3">
    <source>
        <dbReference type="EMBL" id="KAJ3252551.1"/>
    </source>
</evidence>
<dbReference type="EMBL" id="JADGKB010000137">
    <property type="protein sequence ID" value="KAJ3252551.1"/>
    <property type="molecule type" value="Genomic_DNA"/>
</dbReference>
<keyword evidence="2" id="KW-0472">Membrane</keyword>
<evidence type="ECO:0000313" key="4">
    <source>
        <dbReference type="Proteomes" id="UP001210925"/>
    </source>
</evidence>
<accession>A0AAD5Y599</accession>
<gene>
    <name evidence="3" type="ORF">HK103_001403</name>
</gene>
<feature type="transmembrane region" description="Helical" evidence="2">
    <location>
        <begin position="38"/>
        <end position="56"/>
    </location>
</feature>
<keyword evidence="2" id="KW-1133">Transmembrane helix</keyword>
<feature type="region of interest" description="Disordered" evidence="1">
    <location>
        <begin position="70"/>
        <end position="93"/>
    </location>
</feature>
<protein>
    <submittedName>
        <fullName evidence="3">Uncharacterized protein</fullName>
    </submittedName>
</protein>
<evidence type="ECO:0000256" key="1">
    <source>
        <dbReference type="SAM" id="MobiDB-lite"/>
    </source>
</evidence>
<name>A0AAD5Y599_9FUNG</name>
<sequence>MVIVEIIGTVGYAILYYLYALTNVLYSDQNKLGIQGVFALLEQLQITGTLLLYSYLRYFAEELVRTPTNKRLAPTTEKSIQEPPTVKMTDLNG</sequence>
<organism evidence="3 4">
    <name type="scientific">Boothiomyces macroporosus</name>
    <dbReference type="NCBI Taxonomy" id="261099"/>
    <lineage>
        <taxon>Eukaryota</taxon>
        <taxon>Fungi</taxon>
        <taxon>Fungi incertae sedis</taxon>
        <taxon>Chytridiomycota</taxon>
        <taxon>Chytridiomycota incertae sedis</taxon>
        <taxon>Chytridiomycetes</taxon>
        <taxon>Rhizophydiales</taxon>
        <taxon>Terramycetaceae</taxon>
        <taxon>Boothiomyces</taxon>
    </lineage>
</organism>
<dbReference type="AlphaFoldDB" id="A0AAD5Y599"/>
<dbReference type="Proteomes" id="UP001210925">
    <property type="component" value="Unassembled WGS sequence"/>
</dbReference>
<evidence type="ECO:0000256" key="2">
    <source>
        <dbReference type="SAM" id="Phobius"/>
    </source>
</evidence>
<reference evidence="3" key="1">
    <citation type="submission" date="2020-05" db="EMBL/GenBank/DDBJ databases">
        <title>Phylogenomic resolution of chytrid fungi.</title>
        <authorList>
            <person name="Stajich J.E."/>
            <person name="Amses K."/>
            <person name="Simmons R."/>
            <person name="Seto K."/>
            <person name="Myers J."/>
            <person name="Bonds A."/>
            <person name="Quandt C.A."/>
            <person name="Barry K."/>
            <person name="Liu P."/>
            <person name="Grigoriev I."/>
            <person name="Longcore J.E."/>
            <person name="James T.Y."/>
        </authorList>
    </citation>
    <scope>NUCLEOTIDE SEQUENCE</scope>
    <source>
        <strain evidence="3">PLAUS21</strain>
    </source>
</reference>